<protein>
    <submittedName>
        <fullName evidence="1">Uncharacterized protein</fullName>
    </submittedName>
</protein>
<reference evidence="1 2" key="1">
    <citation type="journal article" date="2015" name="Genom Data">
        <title>Draft genome sequence of a multidrug-resistant Chryseobacterium indologenes isolate from Malaysia.</title>
        <authorList>
            <person name="Yu C.Y."/>
            <person name="Ang G.Y."/>
            <person name="Cheng H.J."/>
            <person name="Cheong Y.M."/>
            <person name="Yin W.F."/>
            <person name="Chan K.G."/>
        </authorList>
    </citation>
    <scope>NUCLEOTIDE SEQUENCE [LARGE SCALE GENOMIC DNA]</scope>
    <source>
        <strain evidence="1 2">CI_885</strain>
    </source>
</reference>
<sequence length="94" mass="11329">MKNFSDFQKKYPETAAALLEMTKEQILEHYVQEVSDKEELSNFKREYENFQTDLKSIGNSAKRWLINNRKNKHHLFISTEEIKLIYSNVETEWI</sequence>
<accession>A0A0N0ZT05</accession>
<name>A0A0N0ZT05_CHRID</name>
<organism evidence="1 2">
    <name type="scientific">Chryseobacterium indologenes</name>
    <name type="common">Flavobacterium indologenes</name>
    <dbReference type="NCBI Taxonomy" id="253"/>
    <lineage>
        <taxon>Bacteria</taxon>
        <taxon>Pseudomonadati</taxon>
        <taxon>Bacteroidota</taxon>
        <taxon>Flavobacteriia</taxon>
        <taxon>Flavobacteriales</taxon>
        <taxon>Weeksellaceae</taxon>
        <taxon>Chryseobacterium group</taxon>
        <taxon>Chryseobacterium</taxon>
    </lineage>
</organism>
<dbReference type="RefSeq" id="WP_062702189.1">
    <property type="nucleotide sequence ID" value="NZ_LJOD01000015.1"/>
</dbReference>
<dbReference type="AlphaFoldDB" id="A0A0N0ZT05"/>
<gene>
    <name evidence="1" type="ORF">AOB46_18645</name>
</gene>
<proteinExistence type="predicted"/>
<evidence type="ECO:0000313" key="2">
    <source>
        <dbReference type="Proteomes" id="UP000037953"/>
    </source>
</evidence>
<evidence type="ECO:0000313" key="1">
    <source>
        <dbReference type="EMBL" id="KPE49748.1"/>
    </source>
</evidence>
<dbReference type="EMBL" id="LJOD01000015">
    <property type="protein sequence ID" value="KPE49748.1"/>
    <property type="molecule type" value="Genomic_DNA"/>
</dbReference>
<comment type="caution">
    <text evidence="1">The sequence shown here is derived from an EMBL/GenBank/DDBJ whole genome shotgun (WGS) entry which is preliminary data.</text>
</comment>
<dbReference type="Proteomes" id="UP000037953">
    <property type="component" value="Unassembled WGS sequence"/>
</dbReference>
<dbReference type="OrthoDB" id="9923653at2"/>
<reference evidence="2" key="2">
    <citation type="submission" date="2015-09" db="EMBL/GenBank/DDBJ databases">
        <title>Draft genome sequence of a multidrug-resistant Chryseobacterium indologenes isolate from Malaysia.</title>
        <authorList>
            <person name="Yu C.Y."/>
            <person name="Ang G.Y."/>
            <person name="Chan K.-G."/>
        </authorList>
    </citation>
    <scope>NUCLEOTIDE SEQUENCE [LARGE SCALE GENOMIC DNA]</scope>
    <source>
        <strain evidence="2">CI_885</strain>
    </source>
</reference>
<dbReference type="PATRIC" id="fig|253.9.peg.1685"/>